<keyword evidence="1" id="KW-1185">Reference proteome</keyword>
<dbReference type="Proteomes" id="UP000887578">
    <property type="component" value="Unplaced"/>
</dbReference>
<reference evidence="2" key="1">
    <citation type="submission" date="2022-11" db="UniProtKB">
        <authorList>
            <consortium name="WormBaseParasite"/>
        </authorList>
    </citation>
    <scope>IDENTIFICATION</scope>
</reference>
<dbReference type="AlphaFoldDB" id="A0A914QTB0"/>
<accession>A0A914QTB0</accession>
<name>A0A914QTB0_9BILA</name>
<evidence type="ECO:0000313" key="1">
    <source>
        <dbReference type="Proteomes" id="UP000887578"/>
    </source>
</evidence>
<protein>
    <submittedName>
        <fullName evidence="2">Uncharacterized protein</fullName>
    </submittedName>
</protein>
<evidence type="ECO:0000313" key="2">
    <source>
        <dbReference type="WBParaSite" id="PDA_v2.g7313.t1"/>
    </source>
</evidence>
<organism evidence="1 2">
    <name type="scientific">Panagrolaimus davidi</name>
    <dbReference type="NCBI Taxonomy" id="227884"/>
    <lineage>
        <taxon>Eukaryota</taxon>
        <taxon>Metazoa</taxon>
        <taxon>Ecdysozoa</taxon>
        <taxon>Nematoda</taxon>
        <taxon>Chromadorea</taxon>
        <taxon>Rhabditida</taxon>
        <taxon>Tylenchina</taxon>
        <taxon>Panagrolaimomorpha</taxon>
        <taxon>Panagrolaimoidea</taxon>
        <taxon>Panagrolaimidae</taxon>
        <taxon>Panagrolaimus</taxon>
    </lineage>
</organism>
<dbReference type="WBParaSite" id="PDA_v2.g7313.t1">
    <property type="protein sequence ID" value="PDA_v2.g7313.t1"/>
    <property type="gene ID" value="PDA_v2.g7313"/>
</dbReference>
<proteinExistence type="predicted"/>
<dbReference type="PANTHER" id="PTHR31424:SF3">
    <property type="entry name" value="RING-TYPE DOMAIN-CONTAINING PROTEIN"/>
    <property type="match status" value="1"/>
</dbReference>
<sequence length="432" mass="49220">MQMEGNFTERDMAVIKKNVPKVAGYFSRNKLKKDIINSHPQQRSVKINENVEIKFFDFGEMLEHDLKTIGVENLPSNLTIVFSGDYGQQTLKIGYYIVERDKPCSSWKFRLIASIEAKEGYEILVAVFMNSLVSLPKWKEGATVNGKMFICKFVLTGDLKFLNMYWGLQCNAATYFCSSCLITKSDLKNGVTLAEPRTIEYIIQDHNKLQGMLTQATSTKEIAKAHQDCHSVKEMPMSEHIEVDNTLHGILHTISGSFGAIMEYAKAIDPACIQKLLKDAHVKLQGYNKKLTGNHGKILLNKLADATVVYTGPAAEIIYIISFIQKYAVARIIDDIEITELEDCIVMFKNQLYQEKYKAIYGKSQHIHVITEHVLPFVKTHRSWGLVSDQPGEAIHKTQRQCFERIPVRTANPIDRNQFFINQTIIRHHLLS</sequence>
<dbReference type="PANTHER" id="PTHR31424">
    <property type="entry name" value="PROTEIN CBG23806"/>
    <property type="match status" value="1"/>
</dbReference>